<dbReference type="Proteomes" id="UP000070133">
    <property type="component" value="Unassembled WGS sequence"/>
</dbReference>
<evidence type="ECO:0000313" key="2">
    <source>
        <dbReference type="EMBL" id="KXT02362.1"/>
    </source>
</evidence>
<protein>
    <recommendedName>
        <fullName evidence="1">Amidohydrolase-related domain-containing protein</fullName>
    </recommendedName>
</protein>
<proteinExistence type="predicted"/>
<reference evidence="2 3" key="1">
    <citation type="submission" date="2015-07" db="EMBL/GenBank/DDBJ databases">
        <title>Comparative genomics of the Sigatoka disease complex on banana suggests a link between parallel evolutionary changes in Pseudocercospora fijiensis and Pseudocercospora eumusae and increased virulence on the banana host.</title>
        <authorList>
            <person name="Chang T.-C."/>
            <person name="Salvucci A."/>
            <person name="Crous P.W."/>
            <person name="Stergiopoulos I."/>
        </authorList>
    </citation>
    <scope>NUCLEOTIDE SEQUENCE [LARGE SCALE GENOMIC DNA]</scope>
    <source>
        <strain evidence="2 3">CBS 114824</strain>
    </source>
</reference>
<feature type="domain" description="Amidohydrolase-related" evidence="1">
    <location>
        <begin position="37"/>
        <end position="323"/>
    </location>
</feature>
<dbReference type="AlphaFoldDB" id="A0A139HIY9"/>
<evidence type="ECO:0000259" key="1">
    <source>
        <dbReference type="Pfam" id="PF04909"/>
    </source>
</evidence>
<dbReference type="EMBL" id="LFZN01000043">
    <property type="protein sequence ID" value="KXT02362.1"/>
    <property type="molecule type" value="Genomic_DNA"/>
</dbReference>
<dbReference type="Gene3D" id="3.20.20.140">
    <property type="entry name" value="Metal-dependent hydrolases"/>
    <property type="match status" value="1"/>
</dbReference>
<comment type="caution">
    <text evidence="2">The sequence shown here is derived from an EMBL/GenBank/DDBJ whole genome shotgun (WGS) entry which is preliminary data.</text>
</comment>
<dbReference type="InterPro" id="IPR006680">
    <property type="entry name" value="Amidohydro-rel"/>
</dbReference>
<dbReference type="Pfam" id="PF04909">
    <property type="entry name" value="Amidohydro_2"/>
    <property type="match status" value="1"/>
</dbReference>
<name>A0A139HIY9_9PEZI</name>
<evidence type="ECO:0000313" key="3">
    <source>
        <dbReference type="Proteomes" id="UP000070133"/>
    </source>
</evidence>
<dbReference type="InterPro" id="IPR052358">
    <property type="entry name" value="Aro_Compnd_Degr_Hydrolases"/>
</dbReference>
<dbReference type="GO" id="GO:0016787">
    <property type="term" value="F:hydrolase activity"/>
    <property type="evidence" value="ECO:0007669"/>
    <property type="project" value="InterPro"/>
</dbReference>
<dbReference type="PANTHER" id="PTHR35563">
    <property type="entry name" value="BARREL METAL-DEPENDENT HYDROLASE, PUTATIVE (AFU_ORTHOLOGUE AFUA_1G16240)-RELATED"/>
    <property type="match status" value="1"/>
</dbReference>
<organism evidence="2 3">
    <name type="scientific">Pseudocercospora eumusae</name>
    <dbReference type="NCBI Taxonomy" id="321146"/>
    <lineage>
        <taxon>Eukaryota</taxon>
        <taxon>Fungi</taxon>
        <taxon>Dikarya</taxon>
        <taxon>Ascomycota</taxon>
        <taxon>Pezizomycotina</taxon>
        <taxon>Dothideomycetes</taxon>
        <taxon>Dothideomycetidae</taxon>
        <taxon>Mycosphaerellales</taxon>
        <taxon>Mycosphaerellaceae</taxon>
        <taxon>Pseudocercospora</taxon>
    </lineage>
</organism>
<dbReference type="InterPro" id="IPR032466">
    <property type="entry name" value="Metal_Hydrolase"/>
</dbReference>
<keyword evidence="3" id="KW-1185">Reference proteome</keyword>
<sequence>MSLCLRTSAQSWPLSFHQTPGMTVEPELTNYLTAHRDSHIHVIDPQVFPMSEHRGYTPKPATKQNASTYLSTAGLAHAVIVLPSVYGTDNGVLIDSLKYFNGSARGVAVVDPENVSNETITDLQAAGVRGLRVNFGNEGSDEEIIEAVQKNAALAKKNDWVLQLWIPLRTFVALHPIIPTLGVRIVADHFAHTEVGSRTNSTLDTIDPYRRTGFLEVVDLVRRRLLWVKISGPYQNSKAAPLYDDMRIVAQTLMLNGPEMVVYGSDWPHTAGKEGNAAAGGRLSPQNYRDINDPAIAELFMTWAGSQAQIQRLFVDNPRRLWQWEDPSS</sequence>
<gene>
    <name evidence="2" type="ORF">AC578_186</name>
</gene>
<dbReference type="SUPFAM" id="SSF51556">
    <property type="entry name" value="Metallo-dependent hydrolases"/>
    <property type="match status" value="1"/>
</dbReference>
<dbReference type="PANTHER" id="PTHR35563:SF2">
    <property type="entry name" value="BARREL METAL-DEPENDENT HYDROLASE, PUTATIVE (AFU_ORTHOLOGUE AFUA_1G16240)-RELATED"/>
    <property type="match status" value="1"/>
</dbReference>
<dbReference type="OrthoDB" id="2135488at2759"/>
<accession>A0A139HIY9</accession>